<evidence type="ECO:0000313" key="1">
    <source>
        <dbReference type="EMBL" id="MBB3944102.1"/>
    </source>
</evidence>
<proteinExistence type="predicted"/>
<accession>A0A7W6C6L0</accession>
<protein>
    <submittedName>
        <fullName evidence="1">Uncharacterized protein</fullName>
    </submittedName>
</protein>
<dbReference type="EMBL" id="JACIDV010000001">
    <property type="protein sequence ID" value="MBB3944102.1"/>
    <property type="molecule type" value="Genomic_DNA"/>
</dbReference>
<gene>
    <name evidence="1" type="ORF">GGQ73_000025</name>
</gene>
<name>A0A7W6C6L0_9HYPH</name>
<evidence type="ECO:0000313" key="2">
    <source>
        <dbReference type="Proteomes" id="UP000565286"/>
    </source>
</evidence>
<keyword evidence="2" id="KW-1185">Reference proteome</keyword>
<comment type="caution">
    <text evidence="1">The sequence shown here is derived from an EMBL/GenBank/DDBJ whole genome shotgun (WGS) entry which is preliminary data.</text>
</comment>
<dbReference type="Proteomes" id="UP000565286">
    <property type="component" value="Unassembled WGS sequence"/>
</dbReference>
<organism evidence="1 2">
    <name type="scientific">Rhizobium skierniewicense</name>
    <dbReference type="NCBI Taxonomy" id="984260"/>
    <lineage>
        <taxon>Bacteria</taxon>
        <taxon>Pseudomonadati</taxon>
        <taxon>Pseudomonadota</taxon>
        <taxon>Alphaproteobacteria</taxon>
        <taxon>Hyphomicrobiales</taxon>
        <taxon>Rhizobiaceae</taxon>
        <taxon>Rhizobium/Agrobacterium group</taxon>
        <taxon>Rhizobium</taxon>
    </lineage>
</organism>
<sequence>MIRVEAKRSGQNNAVRLRHVSLVKMDKISIFQYLIPM</sequence>
<dbReference type="AlphaFoldDB" id="A0A7W6C6L0"/>
<reference evidence="1 2" key="1">
    <citation type="submission" date="2020-08" db="EMBL/GenBank/DDBJ databases">
        <title>Genomic Encyclopedia of Type Strains, Phase IV (KMG-IV): sequencing the most valuable type-strain genomes for metagenomic binning, comparative biology and taxonomic classification.</title>
        <authorList>
            <person name="Goeker M."/>
        </authorList>
    </citation>
    <scope>NUCLEOTIDE SEQUENCE [LARGE SCALE GENOMIC DNA]</scope>
    <source>
        <strain evidence="1 2">DSM 26438</strain>
    </source>
</reference>